<dbReference type="AlphaFoldDB" id="A0A5S3PXR6"/>
<sequence length="180" mass="20596">MKKNKLIASLKQNYDAFINFVDSLSNESYDYSVAGKWSAGLHTAHLMLSVKPLVYVFELDKTSIVEKFGNTTKIGCTYTEMKNLYFEKLKDGGKAPERFVPDIAAARPKTELAQKLRVLIDQLCISIDRFSEEELDSFCVPHPLLGSLSLREMLYNAIYHAEHHQNLVLKMINRKFEKTS</sequence>
<dbReference type="SUPFAM" id="SSF109854">
    <property type="entry name" value="DinB/YfiT-like putative metalloenzymes"/>
    <property type="match status" value="1"/>
</dbReference>
<evidence type="ECO:0000313" key="3">
    <source>
        <dbReference type="Proteomes" id="UP000310314"/>
    </source>
</evidence>
<feature type="domain" description="DinB-like" evidence="1">
    <location>
        <begin position="10"/>
        <end position="166"/>
    </location>
</feature>
<gene>
    <name evidence="2" type="ORF">FEE95_01170</name>
</gene>
<evidence type="ECO:0000313" key="2">
    <source>
        <dbReference type="EMBL" id="TMM58067.1"/>
    </source>
</evidence>
<dbReference type="Proteomes" id="UP000310314">
    <property type="component" value="Unassembled WGS sequence"/>
</dbReference>
<protein>
    <submittedName>
        <fullName evidence="2">DinB family protein</fullName>
    </submittedName>
</protein>
<accession>A0A5S3PXR6</accession>
<dbReference type="EMBL" id="VATY01000001">
    <property type="protein sequence ID" value="TMM58067.1"/>
    <property type="molecule type" value="Genomic_DNA"/>
</dbReference>
<dbReference type="InterPro" id="IPR034660">
    <property type="entry name" value="DinB/YfiT-like"/>
</dbReference>
<dbReference type="OrthoDB" id="954225at2"/>
<name>A0A5S3PXR6_9FLAO</name>
<dbReference type="InterPro" id="IPR024775">
    <property type="entry name" value="DinB-like"/>
</dbReference>
<dbReference type="Gene3D" id="1.20.120.450">
    <property type="entry name" value="dinb family like domain"/>
    <property type="match status" value="1"/>
</dbReference>
<evidence type="ECO:0000259" key="1">
    <source>
        <dbReference type="Pfam" id="PF12867"/>
    </source>
</evidence>
<keyword evidence="3" id="KW-1185">Reference proteome</keyword>
<proteinExistence type="predicted"/>
<comment type="caution">
    <text evidence="2">The sequence shown here is derived from an EMBL/GenBank/DDBJ whole genome shotgun (WGS) entry which is preliminary data.</text>
</comment>
<dbReference type="Pfam" id="PF12867">
    <property type="entry name" value="DinB_2"/>
    <property type="match status" value="1"/>
</dbReference>
<dbReference type="RefSeq" id="WP_138656006.1">
    <property type="nucleotide sequence ID" value="NZ_VATY01000001.1"/>
</dbReference>
<organism evidence="2 3">
    <name type="scientific">Maribacter algarum</name>
    <name type="common">ex Zhang et al. 2020</name>
    <dbReference type="NCBI Taxonomy" id="2578118"/>
    <lineage>
        <taxon>Bacteria</taxon>
        <taxon>Pseudomonadati</taxon>
        <taxon>Bacteroidota</taxon>
        <taxon>Flavobacteriia</taxon>
        <taxon>Flavobacteriales</taxon>
        <taxon>Flavobacteriaceae</taxon>
        <taxon>Maribacter</taxon>
    </lineage>
</organism>
<reference evidence="2 3" key="1">
    <citation type="submission" date="2019-05" db="EMBL/GenBank/DDBJ databases">
        <authorList>
            <person name="Zhang J.-Y."/>
            <person name="Feg X."/>
            <person name="Du Z.-J."/>
        </authorList>
    </citation>
    <scope>NUCLEOTIDE SEQUENCE [LARGE SCALE GENOMIC DNA]</scope>
    <source>
        <strain evidence="2 3">RZ26</strain>
    </source>
</reference>